<dbReference type="Proteomes" id="UP001325479">
    <property type="component" value="Chromosome"/>
</dbReference>
<dbReference type="CDD" id="cd07398">
    <property type="entry name" value="MPP_YbbF-LpxH"/>
    <property type="match status" value="1"/>
</dbReference>
<evidence type="ECO:0000256" key="3">
    <source>
        <dbReference type="ARBA" id="ARBA00022723"/>
    </source>
</evidence>
<name>A0ABZ0WIH7_9BURK</name>
<evidence type="ECO:0000256" key="2">
    <source>
        <dbReference type="ARBA" id="ARBA00022519"/>
    </source>
</evidence>
<dbReference type="EC" id="3.6.1.54" evidence="8"/>
<sequence length="322" mass="36259">MATKTSVSSFFRQTGQGGEPVAFTPGAPAGSLPLPPQPPLAHPLTQQGAPDAPHHDDDHPASHRYRTIWLSDIHLGSNGCQAPYLLDFLRHNESEYLYLVGDIIDGWQLKKGWYWPQAHNDVVQKILRKARKGTHVVYIPGNHDEGARQFCDLAFGDIHVRGEAFHTTIAGQRLWIVHGDLFDGVIQHAKWLAYLGDTLYTLILVLNRWFNRIRSRLGFQYWSLSQYLKHQVKNAVNFISSFERVMTEEARRRGCDGVVCGHIHKAEIRDIDGVLYCNDGDWVESLSALVETFEGELKVIYWTVMRSPQGVPAKAGKARAAA</sequence>
<gene>
    <name evidence="8" type="ORF">U0042_24195</name>
</gene>
<evidence type="ECO:0000259" key="7">
    <source>
        <dbReference type="Pfam" id="PF00149"/>
    </source>
</evidence>
<keyword evidence="8" id="KW-0378">Hydrolase</keyword>
<protein>
    <submittedName>
        <fullName evidence="8">UDP-2,3-diacylglucosamine diphosphatase</fullName>
        <ecNumber evidence="8">3.6.1.54</ecNumber>
    </submittedName>
</protein>
<keyword evidence="3" id="KW-0479">Metal-binding</keyword>
<dbReference type="InterPro" id="IPR029052">
    <property type="entry name" value="Metallo-depent_PP-like"/>
</dbReference>
<feature type="domain" description="Calcineurin-like phosphoesterase" evidence="7">
    <location>
        <begin position="66"/>
        <end position="265"/>
    </location>
</feature>
<dbReference type="Pfam" id="PF00149">
    <property type="entry name" value="Metallophos"/>
    <property type="match status" value="1"/>
</dbReference>
<feature type="compositionally biased region" description="Polar residues" evidence="6">
    <location>
        <begin position="1"/>
        <end position="14"/>
    </location>
</feature>
<dbReference type="InterPro" id="IPR043461">
    <property type="entry name" value="LpxH-like"/>
</dbReference>
<feature type="region of interest" description="Disordered" evidence="6">
    <location>
        <begin position="1"/>
        <end position="60"/>
    </location>
</feature>
<dbReference type="GO" id="GO:0016787">
    <property type="term" value="F:hydrolase activity"/>
    <property type="evidence" value="ECO:0007669"/>
    <property type="project" value="UniProtKB-KW"/>
</dbReference>
<dbReference type="EMBL" id="CP139965">
    <property type="protein sequence ID" value="WQD77138.1"/>
    <property type="molecule type" value="Genomic_DNA"/>
</dbReference>
<keyword evidence="4" id="KW-0472">Membrane</keyword>
<evidence type="ECO:0000256" key="5">
    <source>
        <dbReference type="ARBA" id="ARBA00023211"/>
    </source>
</evidence>
<dbReference type="Gene3D" id="3.60.21.10">
    <property type="match status" value="1"/>
</dbReference>
<evidence type="ECO:0000256" key="6">
    <source>
        <dbReference type="SAM" id="MobiDB-lite"/>
    </source>
</evidence>
<dbReference type="SUPFAM" id="SSF56300">
    <property type="entry name" value="Metallo-dependent phosphatases"/>
    <property type="match status" value="1"/>
</dbReference>
<accession>A0ABZ0WIH7</accession>
<organism evidence="8 9">
    <name type="scientific">Paraburkholderia kururiensis</name>
    <dbReference type="NCBI Taxonomy" id="984307"/>
    <lineage>
        <taxon>Bacteria</taxon>
        <taxon>Pseudomonadati</taxon>
        <taxon>Pseudomonadota</taxon>
        <taxon>Betaproteobacteria</taxon>
        <taxon>Burkholderiales</taxon>
        <taxon>Burkholderiaceae</taxon>
        <taxon>Paraburkholderia</taxon>
    </lineage>
</organism>
<keyword evidence="1" id="KW-1003">Cell membrane</keyword>
<dbReference type="InterPro" id="IPR004843">
    <property type="entry name" value="Calcineurin-like_PHP"/>
</dbReference>
<keyword evidence="5" id="KW-0464">Manganese</keyword>
<evidence type="ECO:0000256" key="4">
    <source>
        <dbReference type="ARBA" id="ARBA00023136"/>
    </source>
</evidence>
<dbReference type="PANTHER" id="PTHR34990:SF2">
    <property type="entry name" value="BLL8164 PROTEIN"/>
    <property type="match status" value="1"/>
</dbReference>
<keyword evidence="9" id="KW-1185">Reference proteome</keyword>
<proteinExistence type="predicted"/>
<reference evidence="8 9" key="1">
    <citation type="submission" date="2023-12" db="EMBL/GenBank/DDBJ databases">
        <title>Genome sequencing and assembly of bacterial species from a model synthetic community.</title>
        <authorList>
            <person name="Hogle S.L."/>
        </authorList>
    </citation>
    <scope>NUCLEOTIDE SEQUENCE [LARGE SCALE GENOMIC DNA]</scope>
    <source>
        <strain evidence="8 9">HAMBI 2494</strain>
    </source>
</reference>
<evidence type="ECO:0000313" key="8">
    <source>
        <dbReference type="EMBL" id="WQD77138.1"/>
    </source>
</evidence>
<evidence type="ECO:0000313" key="9">
    <source>
        <dbReference type="Proteomes" id="UP001325479"/>
    </source>
</evidence>
<evidence type="ECO:0000256" key="1">
    <source>
        <dbReference type="ARBA" id="ARBA00022475"/>
    </source>
</evidence>
<keyword evidence="2" id="KW-0997">Cell inner membrane</keyword>
<dbReference type="RefSeq" id="WP_114813526.1">
    <property type="nucleotide sequence ID" value="NZ_CP139965.1"/>
</dbReference>
<dbReference type="PANTHER" id="PTHR34990">
    <property type="entry name" value="UDP-2,3-DIACYLGLUCOSAMINE HYDROLASE-RELATED"/>
    <property type="match status" value="1"/>
</dbReference>